<dbReference type="RefSeq" id="XP_058312628.1">
    <property type="nucleotide sequence ID" value="XM_058447217.1"/>
</dbReference>
<keyword evidence="3" id="KW-1185">Reference proteome</keyword>
<keyword evidence="1" id="KW-1133">Transmembrane helix</keyword>
<evidence type="ECO:0000313" key="2">
    <source>
        <dbReference type="EMBL" id="KAJ5218055.1"/>
    </source>
</evidence>
<comment type="caution">
    <text evidence="2">The sequence shown here is derived from an EMBL/GenBank/DDBJ whole genome shotgun (WGS) entry which is preliminary data.</text>
</comment>
<organism evidence="2 3">
    <name type="scientific">Penicillium cinerascens</name>
    <dbReference type="NCBI Taxonomy" id="70096"/>
    <lineage>
        <taxon>Eukaryota</taxon>
        <taxon>Fungi</taxon>
        <taxon>Dikarya</taxon>
        <taxon>Ascomycota</taxon>
        <taxon>Pezizomycotina</taxon>
        <taxon>Eurotiomycetes</taxon>
        <taxon>Eurotiomycetidae</taxon>
        <taxon>Eurotiales</taxon>
        <taxon>Aspergillaceae</taxon>
        <taxon>Penicillium</taxon>
    </lineage>
</organism>
<keyword evidence="1" id="KW-0812">Transmembrane</keyword>
<evidence type="ECO:0000313" key="3">
    <source>
        <dbReference type="Proteomes" id="UP001150904"/>
    </source>
</evidence>
<dbReference type="GeneID" id="83174517"/>
<feature type="transmembrane region" description="Helical" evidence="1">
    <location>
        <begin position="46"/>
        <end position="65"/>
    </location>
</feature>
<gene>
    <name evidence="2" type="ORF">N7498_000154</name>
</gene>
<reference evidence="2" key="1">
    <citation type="submission" date="2022-12" db="EMBL/GenBank/DDBJ databases">
        <authorList>
            <person name="Petersen C."/>
        </authorList>
    </citation>
    <scope>NUCLEOTIDE SEQUENCE</scope>
    <source>
        <strain evidence="2">IBT 15544</strain>
    </source>
</reference>
<dbReference type="OrthoDB" id="10042947at2759"/>
<protein>
    <submittedName>
        <fullName evidence="2">Uncharacterized protein</fullName>
    </submittedName>
</protein>
<reference evidence="2" key="2">
    <citation type="journal article" date="2023" name="IMA Fungus">
        <title>Comparative genomic study of the Penicillium genus elucidates a diverse pangenome and 15 lateral gene transfer events.</title>
        <authorList>
            <person name="Petersen C."/>
            <person name="Sorensen T."/>
            <person name="Nielsen M.R."/>
            <person name="Sondergaard T.E."/>
            <person name="Sorensen J.L."/>
            <person name="Fitzpatrick D.A."/>
            <person name="Frisvad J.C."/>
            <person name="Nielsen K.L."/>
        </authorList>
    </citation>
    <scope>NUCLEOTIDE SEQUENCE</scope>
    <source>
        <strain evidence="2">IBT 15544</strain>
    </source>
</reference>
<accession>A0A9W9NDU1</accession>
<name>A0A9W9NDU1_9EURO</name>
<proteinExistence type="predicted"/>
<feature type="transmembrane region" description="Helical" evidence="1">
    <location>
        <begin position="7"/>
        <end position="26"/>
    </location>
</feature>
<dbReference type="AlphaFoldDB" id="A0A9W9NDU1"/>
<sequence length="127" mass="13686">MPSPSQYIFGLQAVPLLASSVYILLWPAAAANLPDSDLASLSNGTIQAISMTSLSLGTFYAIAAYQNNIPMMLTAIPGRLLAAFVFHHSGGGWAKVAPFEALMGLLNAVGLYWDWTLKRSAERKKKE</sequence>
<keyword evidence="1" id="KW-0472">Membrane</keyword>
<dbReference type="Proteomes" id="UP001150904">
    <property type="component" value="Unassembled WGS sequence"/>
</dbReference>
<dbReference type="EMBL" id="JAPQKR010000004">
    <property type="protein sequence ID" value="KAJ5218055.1"/>
    <property type="molecule type" value="Genomic_DNA"/>
</dbReference>
<evidence type="ECO:0000256" key="1">
    <source>
        <dbReference type="SAM" id="Phobius"/>
    </source>
</evidence>